<evidence type="ECO:0000313" key="3">
    <source>
        <dbReference type="Proteomes" id="UP000739538"/>
    </source>
</evidence>
<evidence type="ECO:0000256" key="1">
    <source>
        <dbReference type="SAM" id="MobiDB-lite"/>
    </source>
</evidence>
<dbReference type="EMBL" id="JAGQHS010000122">
    <property type="protein sequence ID" value="MCA9757817.1"/>
    <property type="molecule type" value="Genomic_DNA"/>
</dbReference>
<dbReference type="PANTHER" id="PTHR30348">
    <property type="entry name" value="UNCHARACTERIZED PROTEIN YECE"/>
    <property type="match status" value="1"/>
</dbReference>
<dbReference type="Proteomes" id="UP000739538">
    <property type="component" value="Unassembled WGS sequence"/>
</dbReference>
<dbReference type="PANTHER" id="PTHR30348:SF13">
    <property type="entry name" value="UPF0759 PROTEIN YUNF"/>
    <property type="match status" value="1"/>
</dbReference>
<accession>A0A956NEC3</accession>
<reference evidence="2" key="1">
    <citation type="submission" date="2020-04" db="EMBL/GenBank/DDBJ databases">
        <authorList>
            <person name="Zhang T."/>
        </authorList>
    </citation>
    <scope>NUCLEOTIDE SEQUENCE</scope>
    <source>
        <strain evidence="2">HKST-UBA02</strain>
    </source>
</reference>
<reference evidence="2" key="2">
    <citation type="journal article" date="2021" name="Microbiome">
        <title>Successional dynamics and alternative stable states in a saline activated sludge microbial community over 9 years.</title>
        <authorList>
            <person name="Wang Y."/>
            <person name="Ye J."/>
            <person name="Ju F."/>
            <person name="Liu L."/>
            <person name="Boyd J.A."/>
            <person name="Deng Y."/>
            <person name="Parks D.H."/>
            <person name="Jiang X."/>
            <person name="Yin X."/>
            <person name="Woodcroft B.J."/>
            <person name="Tyson G.W."/>
            <person name="Hugenholtz P."/>
            <person name="Polz M.F."/>
            <person name="Zhang T."/>
        </authorList>
    </citation>
    <scope>NUCLEOTIDE SEQUENCE</scope>
    <source>
        <strain evidence="2">HKST-UBA02</strain>
    </source>
</reference>
<feature type="region of interest" description="Disordered" evidence="1">
    <location>
        <begin position="75"/>
        <end position="147"/>
    </location>
</feature>
<comment type="caution">
    <text evidence="2">The sequence shown here is derived from an EMBL/GenBank/DDBJ whole genome shotgun (WGS) entry which is preliminary data.</text>
</comment>
<dbReference type="SUPFAM" id="SSF117396">
    <property type="entry name" value="TM1631-like"/>
    <property type="match status" value="1"/>
</dbReference>
<sequence>MGTSGYSFRDWVGPFYPEGTRNQDMLTRYARVFPAVEINATYYRLPSVRTFEGMARGTPPGFRFVVKLSGSLTHGAEGRVRGGRRGAGTEAVERSNSGVGLQQSLLREPAPEAGVEWGSAAEGSAAEGNSDEGNSDEGDAADGSAADGGVTNGVAGGCRAFLGAIAPLEDAGKLDGILAQFPYRFRAGSEERAHLEELRHRLGERPFFVEFRHESWARESTYRFLEELGVGFCVVDEPRLPGLFPPVVRQTNDVAYFRFHGRNAERWWDGDNSTRYDYLYDEGELREWAAKIHDTAARTRQTFVFFNNCHGGSAPRNAEQMQALLGEMYREP</sequence>
<feature type="compositionally biased region" description="Low complexity" evidence="1">
    <location>
        <begin position="112"/>
        <end position="128"/>
    </location>
</feature>
<name>A0A956NEC3_UNCEI</name>
<feature type="compositionally biased region" description="Polar residues" evidence="1">
    <location>
        <begin position="95"/>
        <end position="105"/>
    </location>
</feature>
<evidence type="ECO:0000313" key="2">
    <source>
        <dbReference type="EMBL" id="MCA9757817.1"/>
    </source>
</evidence>
<proteinExistence type="predicted"/>
<dbReference type="InterPro" id="IPR002763">
    <property type="entry name" value="DUF72"/>
</dbReference>
<organism evidence="2 3">
    <name type="scientific">Eiseniibacteriota bacterium</name>
    <dbReference type="NCBI Taxonomy" id="2212470"/>
    <lineage>
        <taxon>Bacteria</taxon>
        <taxon>Candidatus Eiseniibacteriota</taxon>
    </lineage>
</organism>
<gene>
    <name evidence="2" type="ORF">KDA27_18645</name>
</gene>
<protein>
    <submittedName>
        <fullName evidence="2">DUF72 domain-containing protein</fullName>
    </submittedName>
</protein>
<dbReference type="AlphaFoldDB" id="A0A956NEC3"/>
<dbReference type="Pfam" id="PF01904">
    <property type="entry name" value="DUF72"/>
    <property type="match status" value="2"/>
</dbReference>
<dbReference type="Gene3D" id="3.20.20.410">
    <property type="entry name" value="Protein of unknown function UPF0759"/>
    <property type="match status" value="1"/>
</dbReference>
<feature type="compositionally biased region" description="Acidic residues" evidence="1">
    <location>
        <begin position="129"/>
        <end position="140"/>
    </location>
</feature>
<dbReference type="InterPro" id="IPR036520">
    <property type="entry name" value="UPF0759_sf"/>
</dbReference>